<feature type="compositionally biased region" description="Polar residues" evidence="7">
    <location>
        <begin position="171"/>
        <end position="183"/>
    </location>
</feature>
<keyword evidence="4" id="KW-0238">DNA-binding</keyword>
<dbReference type="VEuPathDB" id="FungiDB:Z519_07539"/>
<dbReference type="InterPro" id="IPR036864">
    <property type="entry name" value="Zn2-C6_fun-type_DNA-bd_sf"/>
</dbReference>
<dbReference type="SUPFAM" id="SSF57701">
    <property type="entry name" value="Zn2/Cys6 DNA-binding domain"/>
    <property type="match status" value="1"/>
</dbReference>
<dbReference type="PROSITE" id="PS50048">
    <property type="entry name" value="ZN2_CY6_FUNGAL_2"/>
    <property type="match status" value="1"/>
</dbReference>
<dbReference type="HOGENOM" id="CLU_011017_2_0_1"/>
<keyword evidence="5" id="KW-0804">Transcription</keyword>
<dbReference type="SMART" id="SM00906">
    <property type="entry name" value="Fungal_trans"/>
    <property type="match status" value="1"/>
</dbReference>
<gene>
    <name evidence="9" type="ORF">Z519_07539</name>
</gene>
<evidence type="ECO:0000259" key="8">
    <source>
        <dbReference type="PROSITE" id="PS50048"/>
    </source>
</evidence>
<name>A0A0D2FYP9_CLAB1</name>
<feature type="domain" description="Zn(2)-C6 fungal-type" evidence="8">
    <location>
        <begin position="32"/>
        <end position="62"/>
    </location>
</feature>
<dbReference type="SMART" id="SM00066">
    <property type="entry name" value="GAL4"/>
    <property type="match status" value="1"/>
</dbReference>
<evidence type="ECO:0000256" key="5">
    <source>
        <dbReference type="ARBA" id="ARBA00023163"/>
    </source>
</evidence>
<dbReference type="GO" id="GO:0008270">
    <property type="term" value="F:zinc ion binding"/>
    <property type="evidence" value="ECO:0007669"/>
    <property type="project" value="InterPro"/>
</dbReference>
<dbReference type="Gene3D" id="4.10.240.10">
    <property type="entry name" value="Zn(2)-C6 fungal-type DNA-binding domain"/>
    <property type="match status" value="1"/>
</dbReference>
<dbReference type="InterPro" id="IPR050815">
    <property type="entry name" value="TF_fung"/>
</dbReference>
<sequence>MAPSTRNNEGTATTYSLFPLVWASQSPKANRACRECNRKKTKCDMQRPTCGLCQRVGSICTFPLQQSSLRPHKISKALARSNLSRNARCECRSEPSALHIHYANTEEAPFADIPQSEVTGNRKETDCVLVQDSALEQVSSHSGATANFKNATFISDTSTRNVQSSDDRHVASNTSRSPTVDPLEQQTIAYESPSHQDLSTVFFPLSPISDNPRVPSMVLEGPSNMATYSHSNDWHLPPGVAEHLIDLFFERIHQWIPIFHRPRFYQKYLIKLGSTTSLVPRHSLSSEEVLIFNCIFAFAARFSASAHFQGKPPLERGAVFADHATAIYNDLVRAVEEPTLEYIKGCVLLTCYHFCEGSCHRGSLMTGIIIRLAYDIGLNRVDEDGDQELGRPPDDSGSAVEEWIRKEELRRLWWVIWEMDTFGATISCQPYSLDRRRVQVQLPVSTKYWFSGTPVQSAALGSRLGSVWKALKSSPNQDERAWFLISNYLMACAHDAERRPTIISPEEMAELEYALGCFNLALPTHFHLCTFSFDDEDFAKSNYILSTQLMIQTARVCLEKAKEAKAQQCRSLSTEYRNDEFTKKMTSELVRIVHAWSPGRIPLNHPIMCCTLLGPGALFVQNDGFTQQSQEVSELFLLHCSKYWNLGKVMLRLLEIIKFYTESSQDVAESKEKELVRRFSMLIPPYRKRRCSVASGNDPDPRLPDLTIPNASLDFNQSNSSATEHLSVDVGKRIGRVKDGNFEVRARPQNGDHAVSSNTLAHSDDDKGQHNLFDNIFDDIGQYVSGDSPEFNNSFLHVVSAPGHVEDGWML</sequence>
<evidence type="ECO:0000256" key="4">
    <source>
        <dbReference type="ARBA" id="ARBA00023125"/>
    </source>
</evidence>
<dbReference type="PANTHER" id="PTHR47338">
    <property type="entry name" value="ZN(II)2CYS6 TRANSCRIPTION FACTOR (EUROFUNG)-RELATED"/>
    <property type="match status" value="1"/>
</dbReference>
<evidence type="ECO:0000313" key="10">
    <source>
        <dbReference type="Proteomes" id="UP000053789"/>
    </source>
</evidence>
<proteinExistence type="predicted"/>
<evidence type="ECO:0000313" key="9">
    <source>
        <dbReference type="EMBL" id="KIW91572.1"/>
    </source>
</evidence>
<dbReference type="InterPro" id="IPR007219">
    <property type="entry name" value="XnlR_reg_dom"/>
</dbReference>
<keyword evidence="6" id="KW-0539">Nucleus</keyword>
<comment type="subcellular location">
    <subcellularLocation>
        <location evidence="1">Nucleus</location>
    </subcellularLocation>
</comment>
<keyword evidence="3" id="KW-0805">Transcription regulation</keyword>
<reference evidence="9" key="1">
    <citation type="submission" date="2015-01" db="EMBL/GenBank/DDBJ databases">
        <title>The Genome Sequence of Cladophialophora bantiana CBS 173.52.</title>
        <authorList>
            <consortium name="The Broad Institute Genomics Platform"/>
            <person name="Cuomo C."/>
            <person name="de Hoog S."/>
            <person name="Gorbushina A."/>
            <person name="Stielow B."/>
            <person name="Teixiera M."/>
            <person name="Abouelleil A."/>
            <person name="Chapman S.B."/>
            <person name="Priest M."/>
            <person name="Young S.K."/>
            <person name="Wortman J."/>
            <person name="Nusbaum C."/>
            <person name="Birren B."/>
        </authorList>
    </citation>
    <scope>NUCLEOTIDE SEQUENCE [LARGE SCALE GENOMIC DNA]</scope>
    <source>
        <strain evidence="9">CBS 173.52</strain>
    </source>
</reference>
<feature type="region of interest" description="Disordered" evidence="7">
    <location>
        <begin position="158"/>
        <end position="183"/>
    </location>
</feature>
<dbReference type="GO" id="GO:0006351">
    <property type="term" value="P:DNA-templated transcription"/>
    <property type="evidence" value="ECO:0007669"/>
    <property type="project" value="InterPro"/>
</dbReference>
<evidence type="ECO:0000256" key="7">
    <source>
        <dbReference type="SAM" id="MobiDB-lite"/>
    </source>
</evidence>
<dbReference type="GO" id="GO:0000981">
    <property type="term" value="F:DNA-binding transcription factor activity, RNA polymerase II-specific"/>
    <property type="evidence" value="ECO:0007669"/>
    <property type="project" value="InterPro"/>
</dbReference>
<evidence type="ECO:0000256" key="1">
    <source>
        <dbReference type="ARBA" id="ARBA00004123"/>
    </source>
</evidence>
<evidence type="ECO:0000256" key="2">
    <source>
        <dbReference type="ARBA" id="ARBA00022723"/>
    </source>
</evidence>
<dbReference type="GeneID" id="27700467"/>
<dbReference type="InterPro" id="IPR001138">
    <property type="entry name" value="Zn2Cys6_DnaBD"/>
</dbReference>
<dbReference type="RefSeq" id="XP_016618241.1">
    <property type="nucleotide sequence ID" value="XM_016765272.1"/>
</dbReference>
<dbReference type="GO" id="GO:0003677">
    <property type="term" value="F:DNA binding"/>
    <property type="evidence" value="ECO:0007669"/>
    <property type="project" value="UniProtKB-KW"/>
</dbReference>
<dbReference type="CDD" id="cd12148">
    <property type="entry name" value="fungal_TF_MHR"/>
    <property type="match status" value="1"/>
</dbReference>
<evidence type="ECO:0000256" key="6">
    <source>
        <dbReference type="ARBA" id="ARBA00023242"/>
    </source>
</evidence>
<evidence type="ECO:0000256" key="3">
    <source>
        <dbReference type="ARBA" id="ARBA00023015"/>
    </source>
</evidence>
<dbReference type="EMBL" id="KN846990">
    <property type="protein sequence ID" value="KIW91572.1"/>
    <property type="molecule type" value="Genomic_DNA"/>
</dbReference>
<dbReference type="Pfam" id="PF00172">
    <property type="entry name" value="Zn_clus"/>
    <property type="match status" value="1"/>
</dbReference>
<accession>A0A0D2FYP9</accession>
<dbReference type="GO" id="GO:0005634">
    <property type="term" value="C:nucleus"/>
    <property type="evidence" value="ECO:0007669"/>
    <property type="project" value="UniProtKB-SubCell"/>
</dbReference>
<dbReference type="PANTHER" id="PTHR47338:SF5">
    <property type="entry name" value="ZN(II)2CYS6 TRANSCRIPTION FACTOR (EUROFUNG)"/>
    <property type="match status" value="1"/>
</dbReference>
<keyword evidence="10" id="KW-1185">Reference proteome</keyword>
<dbReference type="AlphaFoldDB" id="A0A0D2FYP9"/>
<organism evidence="9 10">
    <name type="scientific">Cladophialophora bantiana (strain ATCC 10958 / CBS 173.52 / CDC B-1940 / NIH 8579)</name>
    <name type="common">Xylohypha bantiana</name>
    <dbReference type="NCBI Taxonomy" id="1442370"/>
    <lineage>
        <taxon>Eukaryota</taxon>
        <taxon>Fungi</taxon>
        <taxon>Dikarya</taxon>
        <taxon>Ascomycota</taxon>
        <taxon>Pezizomycotina</taxon>
        <taxon>Eurotiomycetes</taxon>
        <taxon>Chaetothyriomycetidae</taxon>
        <taxon>Chaetothyriales</taxon>
        <taxon>Herpotrichiellaceae</taxon>
        <taxon>Cladophialophora</taxon>
    </lineage>
</organism>
<protein>
    <recommendedName>
        <fullName evidence="8">Zn(2)-C6 fungal-type domain-containing protein</fullName>
    </recommendedName>
</protein>
<dbReference type="OrthoDB" id="3862662at2759"/>
<dbReference type="Proteomes" id="UP000053789">
    <property type="component" value="Unassembled WGS sequence"/>
</dbReference>
<dbReference type="CDD" id="cd00067">
    <property type="entry name" value="GAL4"/>
    <property type="match status" value="1"/>
</dbReference>
<feature type="region of interest" description="Disordered" evidence="7">
    <location>
        <begin position="747"/>
        <end position="767"/>
    </location>
</feature>
<dbReference type="Pfam" id="PF04082">
    <property type="entry name" value="Fungal_trans"/>
    <property type="match status" value="1"/>
</dbReference>
<keyword evidence="2" id="KW-0479">Metal-binding</keyword>